<dbReference type="OrthoDB" id="5875050at2759"/>
<evidence type="ECO:0000256" key="1">
    <source>
        <dbReference type="SAM" id="MobiDB-lite"/>
    </source>
</evidence>
<dbReference type="AlphaFoldDB" id="A0A2G5UVS0"/>
<name>A0A2G5UVS0_9PELO</name>
<evidence type="ECO:0000313" key="2">
    <source>
        <dbReference type="EMBL" id="PIC43647.1"/>
    </source>
</evidence>
<accession>A0A2G5UVS0</accession>
<feature type="compositionally biased region" description="Polar residues" evidence="1">
    <location>
        <begin position="116"/>
        <end position="125"/>
    </location>
</feature>
<dbReference type="Proteomes" id="UP000230233">
    <property type="component" value="Chromosome II"/>
</dbReference>
<feature type="region of interest" description="Disordered" evidence="1">
    <location>
        <begin position="1"/>
        <end position="25"/>
    </location>
</feature>
<dbReference type="STRING" id="1611254.A0A2G5UVS0"/>
<dbReference type="EMBL" id="PDUG01000002">
    <property type="protein sequence ID" value="PIC43647.1"/>
    <property type="molecule type" value="Genomic_DNA"/>
</dbReference>
<evidence type="ECO:0000313" key="3">
    <source>
        <dbReference type="Proteomes" id="UP000230233"/>
    </source>
</evidence>
<organism evidence="2 3">
    <name type="scientific">Caenorhabditis nigoni</name>
    <dbReference type="NCBI Taxonomy" id="1611254"/>
    <lineage>
        <taxon>Eukaryota</taxon>
        <taxon>Metazoa</taxon>
        <taxon>Ecdysozoa</taxon>
        <taxon>Nematoda</taxon>
        <taxon>Chromadorea</taxon>
        <taxon>Rhabditida</taxon>
        <taxon>Rhabditina</taxon>
        <taxon>Rhabditomorpha</taxon>
        <taxon>Rhabditoidea</taxon>
        <taxon>Rhabditidae</taxon>
        <taxon>Peloderinae</taxon>
        <taxon>Caenorhabditis</taxon>
    </lineage>
</organism>
<sequence>MEFSETSMIPANLTPTSSNFPTTSSNSPTMRLCLNGAATLCPTAFVDLDSIREEPSTPFSASSRTFERDDSVFFRESTSSSPEDVQHVVVTTSSNNTSSPFKFMENLQRKRKSMFRRNQSSSSLIPTEKRRTCRRPSLPSIPPTIDEMSSSVGHARSRRPSLHNDWTNEHHLMNGRNGGAMVDNRIHHINIEPQVNQFSAIFDLDDRREGTVENIQFDYNQRIYEVFEHFTILFTLDQFLVQIQFKTQIFHQKQSEIIPAYLRIRGLTINDVQFFLEGSGTPIPESSGAHFLAGRKIIVIVYNSMIHIGKF</sequence>
<keyword evidence="3" id="KW-1185">Reference proteome</keyword>
<protein>
    <submittedName>
        <fullName evidence="2">Uncharacterized protein</fullName>
    </submittedName>
</protein>
<reference evidence="3" key="1">
    <citation type="submission" date="2017-10" db="EMBL/GenBank/DDBJ databases">
        <title>Rapid genome shrinkage in a self-fertile nematode reveals novel sperm competition proteins.</title>
        <authorList>
            <person name="Yin D."/>
            <person name="Schwarz E.M."/>
            <person name="Thomas C.G."/>
            <person name="Felde R.L."/>
            <person name="Korf I.F."/>
            <person name="Cutter A.D."/>
            <person name="Schartner C.M."/>
            <person name="Ralston E.J."/>
            <person name="Meyer B.J."/>
            <person name="Haag E.S."/>
        </authorList>
    </citation>
    <scope>NUCLEOTIDE SEQUENCE [LARGE SCALE GENOMIC DNA]</scope>
    <source>
        <strain evidence="3">JU1422</strain>
    </source>
</reference>
<feature type="compositionally biased region" description="Low complexity" evidence="1">
    <location>
        <begin position="12"/>
        <end position="25"/>
    </location>
</feature>
<comment type="caution">
    <text evidence="2">The sequence shown here is derived from an EMBL/GenBank/DDBJ whole genome shotgun (WGS) entry which is preliminary data.</text>
</comment>
<gene>
    <name evidence="2" type="primary">Cnig_chr_II.g4305</name>
    <name evidence="2" type="ORF">B9Z55_004305</name>
</gene>
<feature type="region of interest" description="Disordered" evidence="1">
    <location>
        <begin position="112"/>
        <end position="169"/>
    </location>
</feature>
<proteinExistence type="predicted"/>